<sequence>MSRSIATARSSFATKLIDRLSLHLAALGVDFGLRSYCVSPVSTVQKLESTLSNRRCQISYAGGGVTGVRQTQTLWEDELDEYPASGLLETSVEAAADVTQLALLPEAKVRHGLDFGEFSRRSQSICDGDPECQPAVQPATSRPPASLQTLPDYGPPETQCSRFYLEMCKWSTILNIMLLDSGTRVMSESCGVVDSLWVTESHKVPPKIDECKIEVKCLVRETFCVSGLCDSVVVKPSVARHSRYWQLLVPVPFDRQPETDRRIQYQ</sequence>
<reference evidence="2 3" key="1">
    <citation type="submission" date="2016-07" db="EMBL/GenBank/DDBJ databases">
        <title>Pervasive Adenine N6-methylation of Active Genes in Fungi.</title>
        <authorList>
            <consortium name="DOE Joint Genome Institute"/>
            <person name="Mondo S.J."/>
            <person name="Dannebaum R.O."/>
            <person name="Kuo R.C."/>
            <person name="Labutti K."/>
            <person name="Haridas S."/>
            <person name="Kuo A."/>
            <person name="Salamov A."/>
            <person name="Ahrendt S.R."/>
            <person name="Lipzen A."/>
            <person name="Sullivan W."/>
            <person name="Andreopoulos W.B."/>
            <person name="Clum A."/>
            <person name="Lindquist E."/>
            <person name="Daum C."/>
            <person name="Ramamoorthy G.K."/>
            <person name="Gryganskyi A."/>
            <person name="Culley D."/>
            <person name="Magnuson J.K."/>
            <person name="James T.Y."/>
            <person name="O'Malley M.A."/>
            <person name="Stajich J.E."/>
            <person name="Spatafora J.W."/>
            <person name="Visel A."/>
            <person name="Grigoriev I.V."/>
        </authorList>
    </citation>
    <scope>NUCLEOTIDE SEQUENCE [LARGE SCALE GENOMIC DNA]</scope>
    <source>
        <strain evidence="2 3">12-1054</strain>
    </source>
</reference>
<evidence type="ECO:0000313" key="3">
    <source>
        <dbReference type="Proteomes" id="UP000193685"/>
    </source>
</evidence>
<keyword evidence="3" id="KW-1185">Reference proteome</keyword>
<name>A0A1Y2FNN8_PROLT</name>
<dbReference type="EMBL" id="MCFI01000004">
    <property type="protein sequence ID" value="ORY85573.1"/>
    <property type="molecule type" value="Genomic_DNA"/>
</dbReference>
<dbReference type="RefSeq" id="XP_040727055.1">
    <property type="nucleotide sequence ID" value="XM_040870404.1"/>
</dbReference>
<dbReference type="Proteomes" id="UP000193685">
    <property type="component" value="Unassembled WGS sequence"/>
</dbReference>
<feature type="region of interest" description="Disordered" evidence="1">
    <location>
        <begin position="132"/>
        <end position="151"/>
    </location>
</feature>
<protein>
    <submittedName>
        <fullName evidence="2">Uncharacterized protein</fullName>
    </submittedName>
</protein>
<dbReference type="AlphaFoldDB" id="A0A1Y2FNN8"/>
<dbReference type="GeneID" id="63787003"/>
<organism evidence="2 3">
    <name type="scientific">Protomyces lactucae-debilis</name>
    <dbReference type="NCBI Taxonomy" id="2754530"/>
    <lineage>
        <taxon>Eukaryota</taxon>
        <taxon>Fungi</taxon>
        <taxon>Dikarya</taxon>
        <taxon>Ascomycota</taxon>
        <taxon>Taphrinomycotina</taxon>
        <taxon>Taphrinomycetes</taxon>
        <taxon>Taphrinales</taxon>
        <taxon>Protomycetaceae</taxon>
        <taxon>Protomyces</taxon>
    </lineage>
</organism>
<proteinExistence type="predicted"/>
<evidence type="ECO:0000313" key="2">
    <source>
        <dbReference type="EMBL" id="ORY85573.1"/>
    </source>
</evidence>
<comment type="caution">
    <text evidence="2">The sequence shown here is derived from an EMBL/GenBank/DDBJ whole genome shotgun (WGS) entry which is preliminary data.</text>
</comment>
<gene>
    <name evidence="2" type="ORF">BCR37DRAFT_385984</name>
</gene>
<evidence type="ECO:0000256" key="1">
    <source>
        <dbReference type="SAM" id="MobiDB-lite"/>
    </source>
</evidence>
<accession>A0A1Y2FNN8</accession>